<dbReference type="GO" id="GO:0046872">
    <property type="term" value="F:metal ion binding"/>
    <property type="evidence" value="ECO:0007669"/>
    <property type="project" value="UniProtKB-UniRule"/>
</dbReference>
<dbReference type="InterPro" id="IPR027268">
    <property type="entry name" value="Peptidase_M4/M1_CTD_sf"/>
</dbReference>
<dbReference type="Proteomes" id="UP000030153">
    <property type="component" value="Unassembled WGS sequence"/>
</dbReference>
<dbReference type="Pfam" id="PF01447">
    <property type="entry name" value="Peptidase_M4"/>
    <property type="match status" value="1"/>
</dbReference>
<dbReference type="Pfam" id="PF07504">
    <property type="entry name" value="FTP"/>
    <property type="match status" value="1"/>
</dbReference>
<evidence type="ECO:0000259" key="13">
    <source>
        <dbReference type="Pfam" id="PF07504"/>
    </source>
</evidence>
<dbReference type="RefSeq" id="WP_036783109.1">
    <property type="nucleotide sequence ID" value="NZ_AVBG01000006.1"/>
</dbReference>
<evidence type="ECO:0000256" key="6">
    <source>
        <dbReference type="ARBA" id="ARBA00022801"/>
    </source>
</evidence>
<comment type="function">
    <text evidence="10">Extracellular zinc metalloprotease.</text>
</comment>
<evidence type="ECO:0000256" key="5">
    <source>
        <dbReference type="ARBA" id="ARBA00022729"/>
    </source>
</evidence>
<dbReference type="InterPro" id="IPR013856">
    <property type="entry name" value="Peptidase_M4_domain"/>
</dbReference>
<gene>
    <name evidence="14" type="ORF">N780_19695</name>
</gene>
<keyword evidence="4" id="KW-0479">Metal-binding</keyword>
<dbReference type="eggNOG" id="COG3227">
    <property type="taxonomic scope" value="Bacteria"/>
</dbReference>
<dbReference type="SUPFAM" id="SSF55486">
    <property type="entry name" value="Metalloproteases ('zincins'), catalytic domain"/>
    <property type="match status" value="1"/>
</dbReference>
<dbReference type="PRINTS" id="PR00730">
    <property type="entry name" value="THERMOLYSIN"/>
</dbReference>
<dbReference type="Pfam" id="PF02868">
    <property type="entry name" value="Peptidase_M4_C"/>
    <property type="match status" value="1"/>
</dbReference>
<comment type="similarity">
    <text evidence="2 10">Belongs to the peptidase M4 family.</text>
</comment>
<feature type="domain" description="Peptidase M4 C-terminal" evidence="12">
    <location>
        <begin position="393"/>
        <end position="542"/>
    </location>
</feature>
<evidence type="ECO:0000256" key="8">
    <source>
        <dbReference type="ARBA" id="ARBA00023049"/>
    </source>
</evidence>
<dbReference type="CDD" id="cd09597">
    <property type="entry name" value="M4_TLP"/>
    <property type="match status" value="1"/>
</dbReference>
<dbReference type="STRING" id="1385513.N780_19695"/>
<dbReference type="Gene3D" id="3.10.170.10">
    <property type="match status" value="1"/>
</dbReference>
<evidence type="ECO:0000256" key="2">
    <source>
        <dbReference type="ARBA" id="ARBA00009388"/>
    </source>
</evidence>
<dbReference type="InterPro" id="IPR011096">
    <property type="entry name" value="FTP_domain"/>
</dbReference>
<evidence type="ECO:0000313" key="14">
    <source>
        <dbReference type="EMBL" id="KGP91443.1"/>
    </source>
</evidence>
<comment type="caution">
    <text evidence="14">The sequence shown here is derived from an EMBL/GenBank/DDBJ whole genome shotgun (WGS) entry which is preliminary data.</text>
</comment>
<accession>A0A0A2UXH6</accession>
<dbReference type="Gene3D" id="3.10.450.490">
    <property type="match status" value="1"/>
</dbReference>
<dbReference type="Gene3D" id="1.10.390.10">
    <property type="entry name" value="Neutral Protease Domain 2"/>
    <property type="match status" value="1"/>
</dbReference>
<dbReference type="GO" id="GO:0006508">
    <property type="term" value="P:proteolysis"/>
    <property type="evidence" value="ECO:0007669"/>
    <property type="project" value="UniProtKB-KW"/>
</dbReference>
<keyword evidence="7 10" id="KW-0862">Zinc</keyword>
<feature type="domain" description="FTP" evidence="13">
    <location>
        <begin position="89"/>
        <end position="138"/>
    </location>
</feature>
<dbReference type="PANTHER" id="PTHR33794:SF1">
    <property type="entry name" value="BACILLOLYSIN"/>
    <property type="match status" value="1"/>
</dbReference>
<dbReference type="AlphaFoldDB" id="A0A0A2UXH6"/>
<dbReference type="PANTHER" id="PTHR33794">
    <property type="entry name" value="BACILLOLYSIN"/>
    <property type="match status" value="1"/>
</dbReference>
<protein>
    <recommendedName>
        <fullName evidence="10">Neutral metalloproteinase</fullName>
        <ecNumber evidence="10">3.4.24.-</ecNumber>
    </recommendedName>
</protein>
<evidence type="ECO:0000256" key="4">
    <source>
        <dbReference type="ARBA" id="ARBA00022723"/>
    </source>
</evidence>
<feature type="active site" description="Proton donor" evidence="9">
    <location>
        <position position="470"/>
    </location>
</feature>
<evidence type="ECO:0000256" key="10">
    <source>
        <dbReference type="RuleBase" id="RU366073"/>
    </source>
</evidence>
<dbReference type="InterPro" id="IPR023612">
    <property type="entry name" value="Peptidase_M4"/>
</dbReference>
<keyword evidence="8 10" id="KW-0482">Metalloprotease</keyword>
<feature type="domain" description="Peptidase M4" evidence="11">
    <location>
        <begin position="242"/>
        <end position="390"/>
    </location>
</feature>
<dbReference type="EMBL" id="AVBG01000006">
    <property type="protein sequence ID" value="KGP91443.1"/>
    <property type="molecule type" value="Genomic_DNA"/>
</dbReference>
<sequence>MKQHWKTVAGAVTLSAGLLIGSGASVNAEADPAWKLKPEANIQVDQSVLEQAPSFISGKLSSQKINSKQDVDKFFKENKDVFKKNPKSQLELKDVKTDELGMKHYVYQPVVHNVPIDKSRVIVHVDQQGEIAAINGEFHPDAPEKIKQKRELNKKEALEAAWSQIDVERSEADIKKSAPGEKAFNNLTEKSELVVLPQDGEYTLAYHVQLQFAEPTPGNWQIWVNAEDGSIEKAMNKVHKATGSGTGVLGDQKSLNTYYANSTYYLYDVTKPMSGVIATYDNNNGGQYSLPGYYVTDSGNTFYSERQKAAVDAHYYAGEVFDYYYDNFNRESYDGNGADIVSSVHFGSNYNNAAWVGNQMIYGDGDGSTFTYLSGADDIVAHELTHAVTDTTAELVYENQSGALNESFSDVFGYFVDNEDWLMGEDVYTPGVPGDALRSMSNPTQYDQPAHMDDYQDLPNTEQGDWGGVHINSGIPNKAAYYTINSIGQSKAEEIYYRALTVYLTPSSTFTDARQSLIQSAQDLYGSTTANSVASAWNNVGVY</sequence>
<dbReference type="InterPro" id="IPR050728">
    <property type="entry name" value="Zinc_Metalloprotease_M4"/>
</dbReference>
<dbReference type="GO" id="GO:0004222">
    <property type="term" value="F:metalloendopeptidase activity"/>
    <property type="evidence" value="ECO:0007669"/>
    <property type="project" value="UniProtKB-UniRule"/>
</dbReference>
<evidence type="ECO:0000259" key="12">
    <source>
        <dbReference type="Pfam" id="PF02868"/>
    </source>
</evidence>
<comment type="subcellular location">
    <subcellularLocation>
        <location evidence="10">Secreted</location>
    </subcellularLocation>
</comment>
<keyword evidence="10" id="KW-0964">Secreted</keyword>
<dbReference type="MEROPS" id="M04.014"/>
<evidence type="ECO:0000313" key="15">
    <source>
        <dbReference type="Proteomes" id="UP000030153"/>
    </source>
</evidence>
<keyword evidence="5" id="KW-0732">Signal</keyword>
<keyword evidence="3 10" id="KW-0645">Protease</keyword>
<evidence type="ECO:0000256" key="7">
    <source>
        <dbReference type="ARBA" id="ARBA00022833"/>
    </source>
</evidence>
<evidence type="ECO:0000256" key="1">
    <source>
        <dbReference type="ARBA" id="ARBA00001947"/>
    </source>
</evidence>
<proteinExistence type="inferred from homology"/>
<keyword evidence="6 10" id="KW-0378">Hydrolase</keyword>
<dbReference type="GO" id="GO:0005576">
    <property type="term" value="C:extracellular region"/>
    <property type="evidence" value="ECO:0007669"/>
    <property type="project" value="UniProtKB-SubCell"/>
</dbReference>
<organism evidence="14 15">
    <name type="scientific">Pontibacillus chungwhensis BH030062</name>
    <dbReference type="NCBI Taxonomy" id="1385513"/>
    <lineage>
        <taxon>Bacteria</taxon>
        <taxon>Bacillati</taxon>
        <taxon>Bacillota</taxon>
        <taxon>Bacilli</taxon>
        <taxon>Bacillales</taxon>
        <taxon>Bacillaceae</taxon>
        <taxon>Pontibacillus</taxon>
    </lineage>
</organism>
<dbReference type="InterPro" id="IPR001570">
    <property type="entry name" value="Peptidase_M4_C_domain"/>
</dbReference>
<keyword evidence="15" id="KW-1185">Reference proteome</keyword>
<comment type="cofactor">
    <cofactor evidence="1 10">
        <name>Zn(2+)</name>
        <dbReference type="ChEBI" id="CHEBI:29105"/>
    </cofactor>
</comment>
<reference evidence="14 15" key="1">
    <citation type="submission" date="2013-08" db="EMBL/GenBank/DDBJ databases">
        <title>Genome of Pontibacillus chungwhensis.</title>
        <authorList>
            <person name="Wang Q."/>
            <person name="Wang G."/>
        </authorList>
    </citation>
    <scope>NUCLEOTIDE SEQUENCE [LARGE SCALE GENOMIC DNA]</scope>
    <source>
        <strain evidence="14 15">BH030062</strain>
    </source>
</reference>
<dbReference type="OrthoDB" id="291295at2"/>
<name>A0A0A2UXH6_9BACI</name>
<evidence type="ECO:0000259" key="11">
    <source>
        <dbReference type="Pfam" id="PF01447"/>
    </source>
</evidence>
<dbReference type="EC" id="3.4.24.-" evidence="10"/>
<evidence type="ECO:0000256" key="3">
    <source>
        <dbReference type="ARBA" id="ARBA00022670"/>
    </source>
</evidence>
<evidence type="ECO:0000256" key="9">
    <source>
        <dbReference type="PIRSR" id="PIRSR623612-1"/>
    </source>
</evidence>
<feature type="active site" evidence="9">
    <location>
        <position position="383"/>
    </location>
</feature>